<dbReference type="GeneID" id="63460412"/>
<evidence type="ECO:0000259" key="1">
    <source>
        <dbReference type="PROSITE" id="PS51186"/>
    </source>
</evidence>
<dbReference type="Gene3D" id="3.40.630.30">
    <property type="match status" value="1"/>
</dbReference>
<dbReference type="Proteomes" id="UP000242637">
    <property type="component" value="Chromosome 1"/>
</dbReference>
<gene>
    <name evidence="2" type="ORF">SAMEA4475696_02248</name>
</gene>
<dbReference type="RefSeq" id="WP_051277202.1">
    <property type="nucleotide sequence ID" value="NZ_LT906453.1"/>
</dbReference>
<dbReference type="InterPro" id="IPR016181">
    <property type="entry name" value="Acyl_CoA_acyltransferase"/>
</dbReference>
<dbReference type="KEGG" id="dco:SAMEA4475696_2248"/>
<keyword evidence="3" id="KW-1185">Reference proteome</keyword>
<dbReference type="InterPro" id="IPR000182">
    <property type="entry name" value="GNAT_dom"/>
</dbReference>
<dbReference type="GO" id="GO:0016747">
    <property type="term" value="F:acyltransferase activity, transferring groups other than amino-acyl groups"/>
    <property type="evidence" value="ECO:0007669"/>
    <property type="project" value="InterPro"/>
</dbReference>
<feature type="domain" description="N-acetyltransferase" evidence="1">
    <location>
        <begin position="13"/>
        <end position="213"/>
    </location>
</feature>
<dbReference type="STRING" id="1121387.GCA_000429885_00615"/>
<evidence type="ECO:0000313" key="2">
    <source>
        <dbReference type="EMBL" id="SNV25438.1"/>
    </source>
</evidence>
<accession>A0A239VUM5</accession>
<reference evidence="2 3" key="1">
    <citation type="submission" date="2017-06" db="EMBL/GenBank/DDBJ databases">
        <authorList>
            <consortium name="Pathogen Informatics"/>
        </authorList>
    </citation>
    <scope>NUCLEOTIDE SEQUENCE [LARGE SCALE GENOMIC DNA]</scope>
    <source>
        <strain evidence="2 3">NCTC13039</strain>
    </source>
</reference>
<evidence type="ECO:0000313" key="3">
    <source>
        <dbReference type="Proteomes" id="UP000242637"/>
    </source>
</evidence>
<dbReference type="OrthoDB" id="1819306at2"/>
<dbReference type="SUPFAM" id="SSF55729">
    <property type="entry name" value="Acyl-CoA N-acyltransferases (Nat)"/>
    <property type="match status" value="1"/>
</dbReference>
<sequence length="213" mass="23603">MTPHLPTPPNPHIHFTEGIDPTDIPALARLHRDAFPNFFLTRLGQPFLREFYRAYATDPTAITITARMSNNQPIGIAVGTTDPTTFYARLLRRRAIPFALAAPRAALTHPRTVIPRLLSALHYRGDTPPGSNGALLASICISPTLKKTGTGAKLTHTWTTCAHRHGATSAYLTTDADNNDAVNRHYSRQGWTIESTYTTPAGRRMHRYVKELP</sequence>
<name>A0A239VUM5_9MICO</name>
<dbReference type="AlphaFoldDB" id="A0A239VUM5"/>
<protein>
    <recommendedName>
        <fullName evidence="1">N-acetyltransferase domain-containing protein</fullName>
    </recommendedName>
</protein>
<dbReference type="EMBL" id="LT906453">
    <property type="protein sequence ID" value="SNV25438.1"/>
    <property type="molecule type" value="Genomic_DNA"/>
</dbReference>
<proteinExistence type="predicted"/>
<dbReference type="PROSITE" id="PS51186">
    <property type="entry name" value="GNAT"/>
    <property type="match status" value="1"/>
</dbReference>
<organism evidence="2 3">
    <name type="scientific">Dermatophilus congolensis</name>
    <dbReference type="NCBI Taxonomy" id="1863"/>
    <lineage>
        <taxon>Bacteria</taxon>
        <taxon>Bacillati</taxon>
        <taxon>Actinomycetota</taxon>
        <taxon>Actinomycetes</taxon>
        <taxon>Micrococcales</taxon>
        <taxon>Dermatophilaceae</taxon>
        <taxon>Dermatophilus</taxon>
    </lineage>
</organism>